<dbReference type="STRING" id="62101.AB835_08280"/>
<sequence>MTAIDENGMDLETEDNGLALSIEEALKENGAKFNVFRFKDSSRILIKTYDEKSAELLSDHFQLLSNEDI</sequence>
<dbReference type="EMBL" id="MDLC01000025">
    <property type="protein sequence ID" value="ODS23599.1"/>
    <property type="molecule type" value="Genomic_DNA"/>
</dbReference>
<name>A0A1D2QPT1_9GAMM</name>
<comment type="caution">
    <text evidence="1">The sequence shown here is derived from an EMBL/GenBank/DDBJ whole genome shotgun (WGS) entry which is preliminary data.</text>
</comment>
<evidence type="ECO:0000313" key="2">
    <source>
        <dbReference type="Proteomes" id="UP000242502"/>
    </source>
</evidence>
<evidence type="ECO:0000313" key="1">
    <source>
        <dbReference type="EMBL" id="ODS23599.1"/>
    </source>
</evidence>
<accession>A0A1D2QPT1</accession>
<reference evidence="1 2" key="1">
    <citation type="journal article" date="2016" name="Appl. Environ. Microbiol.">
        <title>Lack of Overt Genome Reduction in the Bryostatin-Producing Bryozoan Symbiont "Candidatus Endobugula sertula".</title>
        <authorList>
            <person name="Miller I.J."/>
            <person name="Vanee N."/>
            <person name="Fong S.S."/>
            <person name="Lim-Fong G.E."/>
            <person name="Kwan J.C."/>
        </authorList>
    </citation>
    <scope>NUCLEOTIDE SEQUENCE [LARGE SCALE GENOMIC DNA]</scope>
    <source>
        <strain evidence="1">AB1-4</strain>
    </source>
</reference>
<dbReference type="Proteomes" id="UP000242502">
    <property type="component" value="Unassembled WGS sequence"/>
</dbReference>
<gene>
    <name evidence="1" type="ORF">AB835_08280</name>
</gene>
<dbReference type="AlphaFoldDB" id="A0A1D2QPT1"/>
<organism evidence="1 2">
    <name type="scientific">Candidatus Endobugula sertula</name>
    <name type="common">Bugula neritina bacterial symbiont</name>
    <dbReference type="NCBI Taxonomy" id="62101"/>
    <lineage>
        <taxon>Bacteria</taxon>
        <taxon>Pseudomonadati</taxon>
        <taxon>Pseudomonadota</taxon>
        <taxon>Gammaproteobacteria</taxon>
        <taxon>Cellvibrionales</taxon>
        <taxon>Cellvibrionaceae</taxon>
        <taxon>Candidatus Endobugula</taxon>
    </lineage>
</organism>
<protein>
    <submittedName>
        <fullName evidence="1">Uncharacterized protein</fullName>
    </submittedName>
</protein>
<proteinExistence type="predicted"/>